<dbReference type="PANTHER" id="PTHR31566">
    <property type="entry name" value="CYTOCHROME C BIOGENESIS PROTEIN CCS1, CHLOROPLASTIC"/>
    <property type="match status" value="1"/>
</dbReference>
<evidence type="ECO:0000256" key="6">
    <source>
        <dbReference type="SAM" id="Phobius"/>
    </source>
</evidence>
<protein>
    <submittedName>
        <fullName evidence="8">Ccs1/ResB-related putative cytochrome C-type biogenesis protein</fullName>
    </submittedName>
</protein>
<keyword evidence="3" id="KW-0201">Cytochrome c-type biogenesis</keyword>
<keyword evidence="9" id="KW-1185">Reference proteome</keyword>
<dbReference type="GO" id="GO:0016020">
    <property type="term" value="C:membrane"/>
    <property type="evidence" value="ECO:0007669"/>
    <property type="project" value="UniProtKB-SubCell"/>
</dbReference>
<sequence length="525" mass="57962">MNKSKDTMSSSTRPQSLGPVEMIRWVWTQLTSMRTALALLFLLALGAIPGSLIPQRSQSAMKVSDFKQAHTVLDKVYEPLGMYDVYTSPWFSAIYLLLFASLIGCIIPRIRVYWKALRGRPARIPSRLDRLPEHRLAAPVGITADEGLERAEAWLRKRRFRVERTTLPDGSAGLSAERGYLREFGNLLFHLSLVFVLLGIAWNNMLGFKGSTILVEGQGFSNSITQYDEYHAGAWVDTDNLSPFSMKLKQFIVKFETGPVQRGAARDFRATMDVTDEQGTRSDLVRVNHPITIDGNKIHLIGHGYAAHVTVTDGKGDKAWQGPVVFLPQDGNFTSSGVIKAPDARPERLAFQGIFLPTAPEQGMMGQSLFPDAVNPKLFLNAYHGAPKTETGKPENIYALDTTGLTQFKEGDDVLRFMLKPGEGYTLPDGTGTVTFDGWSRWSKVQISRAPGLPMTFGSIAASILGLCLSLFVRPRRLWIRTRTNDEGTAIEVAGLDRADARTGLSEHVDELTAAATGTATEEKK</sequence>
<dbReference type="EMBL" id="FUKQ01000006">
    <property type="protein sequence ID" value="SJN18123.1"/>
    <property type="molecule type" value="Genomic_DNA"/>
</dbReference>
<evidence type="ECO:0000259" key="7">
    <source>
        <dbReference type="Pfam" id="PF05140"/>
    </source>
</evidence>
<keyword evidence="2 6" id="KW-0812">Transmembrane</keyword>
<comment type="subcellular location">
    <subcellularLocation>
        <location evidence="1">Membrane</location>
        <topology evidence="1">Multi-pass membrane protein</topology>
    </subcellularLocation>
</comment>
<name>A0A1R4IFL6_9ACTN</name>
<feature type="domain" description="ResB-like" evidence="7">
    <location>
        <begin position="33"/>
        <end position="502"/>
    </location>
</feature>
<evidence type="ECO:0000256" key="2">
    <source>
        <dbReference type="ARBA" id="ARBA00022692"/>
    </source>
</evidence>
<keyword evidence="4 6" id="KW-1133">Transmembrane helix</keyword>
<keyword evidence="5 6" id="KW-0472">Membrane</keyword>
<gene>
    <name evidence="8" type="ORF">FM114_01335</name>
</gene>
<dbReference type="Pfam" id="PF05140">
    <property type="entry name" value="ResB"/>
    <property type="match status" value="1"/>
</dbReference>
<dbReference type="OrthoDB" id="3949537at2"/>
<dbReference type="PANTHER" id="PTHR31566:SF0">
    <property type="entry name" value="CYTOCHROME C BIOGENESIS PROTEIN CCS1, CHLOROPLASTIC"/>
    <property type="match status" value="1"/>
</dbReference>
<feature type="transmembrane region" description="Helical" evidence="6">
    <location>
        <begin position="453"/>
        <end position="473"/>
    </location>
</feature>
<evidence type="ECO:0000256" key="1">
    <source>
        <dbReference type="ARBA" id="ARBA00004141"/>
    </source>
</evidence>
<accession>A0A1R4IFL6</accession>
<feature type="transmembrane region" description="Helical" evidence="6">
    <location>
        <begin position="90"/>
        <end position="110"/>
    </location>
</feature>
<feature type="transmembrane region" description="Helical" evidence="6">
    <location>
        <begin position="184"/>
        <end position="202"/>
    </location>
</feature>
<dbReference type="InterPro" id="IPR007816">
    <property type="entry name" value="ResB-like_domain"/>
</dbReference>
<organism evidence="8 9">
    <name type="scientific">Luteococcus japonicus LSP_Lj1</name>
    <dbReference type="NCBI Taxonomy" id="1255658"/>
    <lineage>
        <taxon>Bacteria</taxon>
        <taxon>Bacillati</taxon>
        <taxon>Actinomycetota</taxon>
        <taxon>Actinomycetes</taxon>
        <taxon>Propionibacteriales</taxon>
        <taxon>Propionibacteriaceae</taxon>
        <taxon>Luteococcus</taxon>
    </lineage>
</organism>
<dbReference type="GO" id="GO:0017004">
    <property type="term" value="P:cytochrome complex assembly"/>
    <property type="evidence" value="ECO:0007669"/>
    <property type="project" value="UniProtKB-KW"/>
</dbReference>
<dbReference type="STRING" id="1255658.FM114_01335"/>
<evidence type="ECO:0000256" key="4">
    <source>
        <dbReference type="ARBA" id="ARBA00022989"/>
    </source>
</evidence>
<dbReference type="Proteomes" id="UP000188342">
    <property type="component" value="Unassembled WGS sequence"/>
</dbReference>
<proteinExistence type="predicted"/>
<evidence type="ECO:0000256" key="3">
    <source>
        <dbReference type="ARBA" id="ARBA00022748"/>
    </source>
</evidence>
<reference evidence="8 9" key="1">
    <citation type="submission" date="2017-02" db="EMBL/GenBank/DDBJ databases">
        <authorList>
            <person name="Peterson S.W."/>
        </authorList>
    </citation>
    <scope>NUCLEOTIDE SEQUENCE [LARGE SCALE GENOMIC DNA]</scope>
    <source>
        <strain evidence="8 9">LSP_Lj1</strain>
    </source>
</reference>
<evidence type="ECO:0000256" key="5">
    <source>
        <dbReference type="ARBA" id="ARBA00023136"/>
    </source>
</evidence>
<evidence type="ECO:0000313" key="9">
    <source>
        <dbReference type="Proteomes" id="UP000188342"/>
    </source>
</evidence>
<dbReference type="InterPro" id="IPR023494">
    <property type="entry name" value="Cyt_c_bgen_Ccs1/CcsB/ResB"/>
</dbReference>
<evidence type="ECO:0000313" key="8">
    <source>
        <dbReference type="EMBL" id="SJN18123.1"/>
    </source>
</evidence>
<dbReference type="RefSeq" id="WP_094763395.1">
    <property type="nucleotide sequence ID" value="NZ_FUKQ01000006.1"/>
</dbReference>
<dbReference type="AlphaFoldDB" id="A0A1R4IFL6"/>